<comment type="caution">
    <text evidence="3">The sequence shown here is derived from an EMBL/GenBank/DDBJ whole genome shotgun (WGS) entry which is preliminary data.</text>
</comment>
<dbReference type="Proteomes" id="UP000274556">
    <property type="component" value="Unassembled WGS sequence"/>
</dbReference>
<keyword evidence="2" id="KW-1277">Toxin-antitoxin system</keyword>
<dbReference type="EMBL" id="RBXL01000001">
    <property type="protein sequence ID" value="RKT43533.1"/>
    <property type="molecule type" value="Genomic_DNA"/>
</dbReference>
<dbReference type="InterPro" id="IPR007712">
    <property type="entry name" value="RelE/ParE_toxin"/>
</dbReference>
<accession>A0A495V4J9</accession>
<organism evidence="3 4">
    <name type="scientific">Thiocapsa rosea</name>
    <dbReference type="NCBI Taxonomy" id="69360"/>
    <lineage>
        <taxon>Bacteria</taxon>
        <taxon>Pseudomonadati</taxon>
        <taxon>Pseudomonadota</taxon>
        <taxon>Gammaproteobacteria</taxon>
        <taxon>Chromatiales</taxon>
        <taxon>Chromatiaceae</taxon>
        <taxon>Thiocapsa</taxon>
    </lineage>
</organism>
<evidence type="ECO:0000313" key="3">
    <source>
        <dbReference type="EMBL" id="RKT43533.1"/>
    </source>
</evidence>
<dbReference type="PANTHER" id="PTHR33755:SF6">
    <property type="entry name" value="PLASMID STABILIZATION SYSTEM PROTEIN"/>
    <property type="match status" value="1"/>
</dbReference>
<dbReference type="NCBIfam" id="TIGR02385">
    <property type="entry name" value="RelE_StbE"/>
    <property type="match status" value="1"/>
</dbReference>
<dbReference type="Gene3D" id="3.30.2310.20">
    <property type="entry name" value="RelE-like"/>
    <property type="match status" value="1"/>
</dbReference>
<reference evidence="3 4" key="1">
    <citation type="submission" date="2018-10" db="EMBL/GenBank/DDBJ databases">
        <title>Genomic Encyclopedia of Archaeal and Bacterial Type Strains, Phase II (KMG-II): from individual species to whole genera.</title>
        <authorList>
            <person name="Goeker M."/>
        </authorList>
    </citation>
    <scope>NUCLEOTIDE SEQUENCE [LARGE SCALE GENOMIC DNA]</scope>
    <source>
        <strain evidence="3 4">DSM 235</strain>
    </source>
</reference>
<name>A0A495V4J9_9GAMM</name>
<evidence type="ECO:0000256" key="1">
    <source>
        <dbReference type="ARBA" id="ARBA00006226"/>
    </source>
</evidence>
<dbReference type="InterPro" id="IPR035093">
    <property type="entry name" value="RelE/ParE_toxin_dom_sf"/>
</dbReference>
<dbReference type="PANTHER" id="PTHR33755">
    <property type="entry name" value="TOXIN PARE1-RELATED"/>
    <property type="match status" value="1"/>
</dbReference>
<proteinExistence type="inferred from homology"/>
<dbReference type="Pfam" id="PF05016">
    <property type="entry name" value="ParE_toxin"/>
    <property type="match status" value="1"/>
</dbReference>
<comment type="similarity">
    <text evidence="1">Belongs to the RelE toxin family.</text>
</comment>
<dbReference type="AlphaFoldDB" id="A0A495V4J9"/>
<dbReference type="RefSeq" id="WP_120796093.1">
    <property type="nucleotide sequence ID" value="NZ_RBXL01000001.1"/>
</dbReference>
<keyword evidence="4" id="KW-1185">Reference proteome</keyword>
<evidence type="ECO:0000313" key="4">
    <source>
        <dbReference type="Proteomes" id="UP000274556"/>
    </source>
</evidence>
<evidence type="ECO:0000256" key="2">
    <source>
        <dbReference type="ARBA" id="ARBA00022649"/>
    </source>
</evidence>
<protein>
    <submittedName>
        <fullName evidence="3">Addiction module RelE/StbE family toxin</fullName>
    </submittedName>
</protein>
<sequence length="96" mass="11016">MKIVFSPEARDDLREIFLYIASDNPDAARALLKRLRSRIRDLEDTPHIGKPGRVPGTRELAIPGTVYIAPYQVSGDQLQILRVYQGARQWPDHFEE</sequence>
<dbReference type="OrthoDB" id="9798046at2"/>
<gene>
    <name evidence="3" type="ORF">BDD21_0870</name>
</gene>
<dbReference type="InterPro" id="IPR051803">
    <property type="entry name" value="TA_system_RelE-like_toxin"/>
</dbReference>